<evidence type="ECO:0000256" key="1">
    <source>
        <dbReference type="SAM" id="Coils"/>
    </source>
</evidence>
<name>A0A146KM51_9EUKA</name>
<feature type="non-terminal residue" evidence="3">
    <location>
        <position position="1"/>
    </location>
</feature>
<reference evidence="3" key="1">
    <citation type="submission" date="2015-07" db="EMBL/GenBank/DDBJ databases">
        <title>Adaptation to a free-living lifestyle via gene acquisitions in the diplomonad Trepomonas sp. PC1.</title>
        <authorList>
            <person name="Xu F."/>
            <person name="Jerlstrom-Hultqvist J."/>
            <person name="Kolisko M."/>
            <person name="Simpson A.G.B."/>
            <person name="Roger A.J."/>
            <person name="Svard S.G."/>
            <person name="Andersson J.O."/>
        </authorList>
    </citation>
    <scope>NUCLEOTIDE SEQUENCE</scope>
    <source>
        <strain evidence="3">PC1</strain>
    </source>
</reference>
<protein>
    <submittedName>
        <fullName evidence="3">Uncharacterized protein</fullName>
    </submittedName>
</protein>
<feature type="coiled-coil region" evidence="1">
    <location>
        <begin position="461"/>
        <end position="545"/>
    </location>
</feature>
<organism evidence="3">
    <name type="scientific">Trepomonas sp. PC1</name>
    <dbReference type="NCBI Taxonomy" id="1076344"/>
    <lineage>
        <taxon>Eukaryota</taxon>
        <taxon>Metamonada</taxon>
        <taxon>Diplomonadida</taxon>
        <taxon>Hexamitidae</taxon>
        <taxon>Hexamitinae</taxon>
        <taxon>Trepomonas</taxon>
    </lineage>
</organism>
<evidence type="ECO:0000313" key="3">
    <source>
        <dbReference type="EMBL" id="JAP96585.1"/>
    </source>
</evidence>
<feature type="compositionally biased region" description="Basic and acidic residues" evidence="2">
    <location>
        <begin position="570"/>
        <end position="598"/>
    </location>
</feature>
<dbReference type="AlphaFoldDB" id="A0A146KM51"/>
<feature type="region of interest" description="Disordered" evidence="2">
    <location>
        <begin position="570"/>
        <end position="609"/>
    </location>
</feature>
<evidence type="ECO:0000256" key="2">
    <source>
        <dbReference type="SAM" id="MobiDB-lite"/>
    </source>
</evidence>
<gene>
    <name evidence="3" type="ORF">TPC1_10027</name>
</gene>
<accession>A0A146KM51</accession>
<dbReference type="Gene3D" id="3.40.50.12760">
    <property type="match status" value="1"/>
</dbReference>
<keyword evidence="1" id="KW-0175">Coiled coil</keyword>
<sequence>RAFTFLNENVEQFAQLQTAPYPAFIMFQPFQCQPTLPIISQKIQQVTLNKSQILGQNLTIDTQNMLDNMKIKSFMGAQVPSPEFNDAKNAFNFSKDFSFEQKQYLEFSKYKIFDKLMQIVSSQTQLSELFTAAIVGGSLTPTISHLLKEIQIQQPGNIKIVNFKLNDQIEAFSKQENRLPKMLTMNYEIKDYQQFLQVMKIQSSFGFKLVIFDQQPLQRDLEYQQVWSLTNIHTFIDHICLAINPDVVKSEGTCIIKVNDLQGRLYLDLLQILQCFYEQITICKPMFSRLLQCDNYLILQNRRRFENYLKIQEKVTLQLKEIAQQIQKMQIPVDFDEEFSYFTQFTSNVNPDLAKYVKQFNNAVISTQTKFMRLQARLFLHNQSSEFDFPLMDEFNFTPGLKYPNQEKRDRIISKYKNLVYGDPESNSLAFIFSTEATQKFQPLWKQTAIDHKVVVQRVVVKAEQEKLQKIALERERKKKLAEEQQLEAERQRSEWEKAIQEFKDVNQGAIATEVKNEANVEPKNETKEIEHKTKKEELKVKQEEVEVKSEIKQADTLNIMQQMMKQQEEYKLQTQLEHEQKKQTETQEEKKEVEKPQPKPRSLLKRFL</sequence>
<dbReference type="EMBL" id="GDID01000021">
    <property type="protein sequence ID" value="JAP96585.1"/>
    <property type="molecule type" value="Transcribed_RNA"/>
</dbReference>
<proteinExistence type="predicted"/>